<evidence type="ECO:0000256" key="6">
    <source>
        <dbReference type="ARBA" id="ARBA00055169"/>
    </source>
</evidence>
<dbReference type="InterPro" id="IPR001763">
    <property type="entry name" value="Rhodanese-like_dom"/>
</dbReference>
<evidence type="ECO:0000256" key="11">
    <source>
        <dbReference type="ARBA" id="ARBA00075328"/>
    </source>
</evidence>
<dbReference type="GO" id="GO:0008641">
    <property type="term" value="F:ubiquitin-like modifier activating enzyme activity"/>
    <property type="evidence" value="ECO:0007669"/>
    <property type="project" value="InterPro"/>
</dbReference>
<comment type="catalytic activity">
    <reaction evidence="5">
        <text>[molybdopterin-synthase sulfur-carrier protein]-C-terminal Gly-Gly + ATP + H(+) = [molybdopterin-synthase sulfur-carrier protein]-C-terminal Gly-Gly-AMP + diphosphate</text>
        <dbReference type="Rhea" id="RHEA:43616"/>
        <dbReference type="Rhea" id="RHEA-COMP:12159"/>
        <dbReference type="Rhea" id="RHEA-COMP:12202"/>
        <dbReference type="ChEBI" id="CHEBI:15378"/>
        <dbReference type="ChEBI" id="CHEBI:30616"/>
        <dbReference type="ChEBI" id="CHEBI:33019"/>
        <dbReference type="ChEBI" id="CHEBI:90618"/>
        <dbReference type="ChEBI" id="CHEBI:90778"/>
        <dbReference type="EC" id="2.7.7.80"/>
    </reaction>
</comment>
<evidence type="ECO:0000256" key="1">
    <source>
        <dbReference type="ARBA" id="ARBA00009919"/>
    </source>
</evidence>
<gene>
    <name evidence="14" type="ORF">DGD08_18590</name>
</gene>
<comment type="caution">
    <text evidence="14">The sequence shown here is derived from an EMBL/GenBank/DDBJ whole genome shotgun (WGS) entry which is preliminary data.</text>
</comment>
<dbReference type="Pfam" id="PF00899">
    <property type="entry name" value="ThiF"/>
    <property type="match status" value="1"/>
</dbReference>
<dbReference type="InterPro" id="IPR000594">
    <property type="entry name" value="ThiF_NAD_FAD-bd"/>
</dbReference>
<reference evidence="14 15" key="1">
    <citation type="journal article" date="2018" name="Nat. Biotechnol.">
        <title>A standardized bacterial taxonomy based on genome phylogeny substantially revises the tree of life.</title>
        <authorList>
            <person name="Parks D.H."/>
            <person name="Chuvochina M."/>
            <person name="Waite D.W."/>
            <person name="Rinke C."/>
            <person name="Skarshewski A."/>
            <person name="Chaumeil P.A."/>
            <person name="Hugenholtz P."/>
        </authorList>
    </citation>
    <scope>NUCLEOTIDE SEQUENCE [LARGE SCALE GENOMIC DNA]</scope>
    <source>
        <strain evidence="14">UBA8844</strain>
    </source>
</reference>
<dbReference type="NCBIfam" id="NF004281">
    <property type="entry name" value="PRK05690.1"/>
    <property type="match status" value="1"/>
</dbReference>
<dbReference type="InterPro" id="IPR036873">
    <property type="entry name" value="Rhodanese-like_dom_sf"/>
</dbReference>
<comment type="subunit">
    <text evidence="7">Homodimer. Forms a stable heterotetrameric complex of 2 MoeB and 2 MoaD during adenylation of MoaD.</text>
</comment>
<protein>
    <recommendedName>
        <fullName evidence="9">Molybdopterin-synthase adenylyltransferase</fullName>
        <ecNumber evidence="8">2.7.7.80</ecNumber>
    </recommendedName>
    <alternativeName>
        <fullName evidence="12">MoaD protein adenylase</fullName>
    </alternativeName>
    <alternativeName>
        <fullName evidence="10">Molybdopterin-converting factor subunit 1 adenylase</fullName>
    </alternativeName>
    <alternativeName>
        <fullName evidence="11">Sulfur carrier protein MoaD adenylyltransferase</fullName>
    </alternativeName>
</protein>
<keyword evidence="4" id="KW-0067">ATP-binding</keyword>
<evidence type="ECO:0000256" key="5">
    <source>
        <dbReference type="ARBA" id="ARBA00052218"/>
    </source>
</evidence>
<dbReference type="Gene3D" id="3.40.250.10">
    <property type="entry name" value="Rhodanese-like domain"/>
    <property type="match status" value="1"/>
</dbReference>
<keyword evidence="2" id="KW-0808">Transferase</keyword>
<dbReference type="CDD" id="cd00158">
    <property type="entry name" value="RHOD"/>
    <property type="match status" value="1"/>
</dbReference>
<dbReference type="PANTHER" id="PTHR10953:SF102">
    <property type="entry name" value="ADENYLYLTRANSFERASE AND SULFURTRANSFERASE MOCS3"/>
    <property type="match status" value="1"/>
</dbReference>
<sequence>MTSDERDRYRRQLTLPSFGLEGQERLKTSRVLIVGAGGLGSPAALYLAAAGVGTIGLVDHDVVDITNLHRQLLHGTSDVGRDKLASARDRLRDINPLVQVVAHDSWLTSANAMDIIANYDLVIDGADNFATRYLVNDACVLLGRPNVHGSVFRFDGQASVFGMPDGPCYRCLYPEPPPPEMVPNCAEGGVLGVLPGLVGTIQATEAIKVLLGIGTSLAGRLLMIDAMRMQFRTVMLSRDPECPACGTRTITALIDYDQFCGTPGLHALADARAEEISVATLRGWIDRNERITVIDVREPTETAAGVIGGARLVPMAELQAAMDTLPRDHTLVMVCKSGVRSARATRQLKAAGFTKVCSLAGGMVRWEEHHTAG</sequence>
<comment type="similarity">
    <text evidence="1">Belongs to the HesA/MoeB/ThiF family.</text>
</comment>
<dbReference type="GO" id="GO:0005829">
    <property type="term" value="C:cytosol"/>
    <property type="evidence" value="ECO:0007669"/>
    <property type="project" value="TreeGrafter"/>
</dbReference>
<organism evidence="14 15">
    <name type="scientific">Gemmatimonas aurantiaca</name>
    <dbReference type="NCBI Taxonomy" id="173480"/>
    <lineage>
        <taxon>Bacteria</taxon>
        <taxon>Pseudomonadati</taxon>
        <taxon>Gemmatimonadota</taxon>
        <taxon>Gemmatimonadia</taxon>
        <taxon>Gemmatimonadales</taxon>
        <taxon>Gemmatimonadaceae</taxon>
        <taxon>Gemmatimonas</taxon>
    </lineage>
</organism>
<evidence type="ECO:0000256" key="12">
    <source>
        <dbReference type="ARBA" id="ARBA00078531"/>
    </source>
</evidence>
<dbReference type="GO" id="GO:0004792">
    <property type="term" value="F:thiosulfate-cyanide sulfurtransferase activity"/>
    <property type="evidence" value="ECO:0007669"/>
    <property type="project" value="TreeGrafter"/>
</dbReference>
<evidence type="ECO:0000256" key="7">
    <source>
        <dbReference type="ARBA" id="ARBA00063809"/>
    </source>
</evidence>
<dbReference type="GO" id="GO:0008146">
    <property type="term" value="F:sulfotransferase activity"/>
    <property type="evidence" value="ECO:0007669"/>
    <property type="project" value="TreeGrafter"/>
</dbReference>
<dbReference type="InterPro" id="IPR045886">
    <property type="entry name" value="ThiF/MoeB/HesA"/>
</dbReference>
<dbReference type="InterPro" id="IPR035985">
    <property type="entry name" value="Ubiquitin-activating_enz"/>
</dbReference>
<dbReference type="Proteomes" id="UP000264071">
    <property type="component" value="Unassembled WGS sequence"/>
</dbReference>
<dbReference type="CDD" id="cd00757">
    <property type="entry name" value="ThiF_MoeB_HesA_family"/>
    <property type="match status" value="1"/>
</dbReference>
<name>A0A3D4VEH2_9BACT</name>
<evidence type="ECO:0000313" key="15">
    <source>
        <dbReference type="Proteomes" id="UP000264071"/>
    </source>
</evidence>
<dbReference type="Gene3D" id="3.40.50.720">
    <property type="entry name" value="NAD(P)-binding Rossmann-like Domain"/>
    <property type="match status" value="1"/>
</dbReference>
<evidence type="ECO:0000256" key="3">
    <source>
        <dbReference type="ARBA" id="ARBA00022741"/>
    </source>
</evidence>
<dbReference type="SMART" id="SM00450">
    <property type="entry name" value="RHOD"/>
    <property type="match status" value="1"/>
</dbReference>
<dbReference type="Pfam" id="PF00581">
    <property type="entry name" value="Rhodanese"/>
    <property type="match status" value="1"/>
</dbReference>
<dbReference type="SUPFAM" id="SSF69572">
    <property type="entry name" value="Activating enzymes of the ubiquitin-like proteins"/>
    <property type="match status" value="1"/>
</dbReference>
<dbReference type="PROSITE" id="PS50206">
    <property type="entry name" value="RHODANESE_3"/>
    <property type="match status" value="1"/>
</dbReference>
<accession>A0A3D4VEH2</accession>
<dbReference type="AlphaFoldDB" id="A0A3D4VEH2"/>
<evidence type="ECO:0000256" key="8">
    <source>
        <dbReference type="ARBA" id="ARBA00066884"/>
    </source>
</evidence>
<keyword evidence="3" id="KW-0547">Nucleotide-binding</keyword>
<dbReference type="GO" id="GO:0005524">
    <property type="term" value="F:ATP binding"/>
    <property type="evidence" value="ECO:0007669"/>
    <property type="project" value="UniProtKB-KW"/>
</dbReference>
<proteinExistence type="inferred from homology"/>
<comment type="function">
    <text evidence="6">Catalyzes the adenylation by ATP of the carboxyl group of the C-terminal glycine of sulfur carrier protein MoaD.</text>
</comment>
<evidence type="ECO:0000256" key="10">
    <source>
        <dbReference type="ARBA" id="ARBA00075110"/>
    </source>
</evidence>
<dbReference type="PANTHER" id="PTHR10953">
    <property type="entry name" value="UBIQUITIN-ACTIVATING ENZYME E1"/>
    <property type="match status" value="1"/>
</dbReference>
<feature type="domain" description="Rhodanese" evidence="13">
    <location>
        <begin position="287"/>
        <end position="368"/>
    </location>
</feature>
<evidence type="ECO:0000256" key="9">
    <source>
        <dbReference type="ARBA" id="ARBA00073635"/>
    </source>
</evidence>
<evidence type="ECO:0000313" key="14">
    <source>
        <dbReference type="EMBL" id="HCT59214.1"/>
    </source>
</evidence>
<dbReference type="EC" id="2.7.7.80" evidence="8"/>
<evidence type="ECO:0000259" key="13">
    <source>
        <dbReference type="PROSITE" id="PS50206"/>
    </source>
</evidence>
<dbReference type="EMBL" id="DPIY01000012">
    <property type="protein sequence ID" value="HCT59214.1"/>
    <property type="molecule type" value="Genomic_DNA"/>
</dbReference>
<evidence type="ECO:0000256" key="2">
    <source>
        <dbReference type="ARBA" id="ARBA00022679"/>
    </source>
</evidence>
<dbReference type="FunFam" id="3.40.50.720:FF:000033">
    <property type="entry name" value="Adenylyltransferase and sulfurtransferase MOCS3"/>
    <property type="match status" value="1"/>
</dbReference>
<dbReference type="GO" id="GO:0061605">
    <property type="term" value="F:molybdopterin-synthase adenylyltransferase activity"/>
    <property type="evidence" value="ECO:0007669"/>
    <property type="project" value="UniProtKB-EC"/>
</dbReference>
<evidence type="ECO:0000256" key="4">
    <source>
        <dbReference type="ARBA" id="ARBA00022840"/>
    </source>
</evidence>